<evidence type="ECO:0000313" key="5">
    <source>
        <dbReference type="Proteomes" id="UP000257109"/>
    </source>
</evidence>
<dbReference type="InterPro" id="IPR002213">
    <property type="entry name" value="UDP_glucos_trans"/>
</dbReference>
<dbReference type="PANTHER" id="PTHR48049">
    <property type="entry name" value="GLYCOSYLTRANSFERASE"/>
    <property type="match status" value="1"/>
</dbReference>
<dbReference type="EMBL" id="QJKJ01005388">
    <property type="protein sequence ID" value="RDX90494.1"/>
    <property type="molecule type" value="Genomic_DNA"/>
</dbReference>
<dbReference type="OrthoDB" id="5835829at2759"/>
<dbReference type="InterPro" id="IPR050481">
    <property type="entry name" value="UDP-glycosyltransf_plant"/>
</dbReference>
<evidence type="ECO:0000256" key="1">
    <source>
        <dbReference type="ARBA" id="ARBA00009995"/>
    </source>
</evidence>
<comment type="caution">
    <text evidence="4">The sequence shown here is derived from an EMBL/GenBank/DDBJ whole genome shotgun (WGS) entry which is preliminary data.</text>
</comment>
<sequence>MDSVSCNGNGNGKTDKPKALHVAMLPWLAMGHIYPYYETAKILAEKGHFVTFINTPKNIDRLPKPPKSLEPLMKLVRLPLPRVEHLPEGAESTMDVPITKNCFLQKAYEGLEDAVAELLKNSKPDWVLYDFAASWLPAIAKSLNIACAHYNITPAWNICFFYPSKDGRNTNLTHEPTWLPFRTTIRLRPYELMRALADLKDEETGKMPTFDLCKAFSNCDLFFVRSSRELEGEWLDYLAHAYNAPVVPVGLLPPSMQTRDVQEEDDNPDWVQINAWLDSQHPSSVVYIGFGSELKLTQQDLTELAHGIELSGLPFFWALKNLKEGILELPEGFEDRNKERGIVWKTWAPQLKILAHGAIGGCMTHCGAGSVIEKLHFGHVLVTLPYLLDQALYSRVLEEKNVAVEVPRSEQDGSFTSDSVAKTLRFAIVDEEGSTLRQNAKEMGKVFSSEQLHNHYIQDFIAALQNVVVVNEGMEGDYHAGLIVAMSLAKGTSSSSTMGDEVWPLQVWYRKEAEEEVDVTS</sequence>
<dbReference type="Proteomes" id="UP000257109">
    <property type="component" value="Unassembled WGS sequence"/>
</dbReference>
<accession>A0A371GIY2</accession>
<dbReference type="CDD" id="cd03784">
    <property type="entry name" value="GT1_Gtf-like"/>
    <property type="match status" value="1"/>
</dbReference>
<reference evidence="4" key="1">
    <citation type="submission" date="2018-05" db="EMBL/GenBank/DDBJ databases">
        <title>Draft genome of Mucuna pruriens seed.</title>
        <authorList>
            <person name="Nnadi N.E."/>
            <person name="Vos R."/>
            <person name="Hasami M.H."/>
            <person name="Devisetty U.K."/>
            <person name="Aguiy J.C."/>
        </authorList>
    </citation>
    <scope>NUCLEOTIDE SEQUENCE [LARGE SCALE GENOMIC DNA]</scope>
    <source>
        <strain evidence="4">JCA_2017</strain>
    </source>
</reference>
<dbReference type="GO" id="GO:0035251">
    <property type="term" value="F:UDP-glucosyltransferase activity"/>
    <property type="evidence" value="ECO:0007669"/>
    <property type="project" value="InterPro"/>
</dbReference>
<keyword evidence="3" id="KW-0808">Transferase</keyword>
<dbReference type="SUPFAM" id="SSF53756">
    <property type="entry name" value="UDP-Glycosyltransferase/glycogen phosphorylase"/>
    <property type="match status" value="1"/>
</dbReference>
<name>A0A371GIY2_MUCPR</name>
<evidence type="ECO:0000256" key="3">
    <source>
        <dbReference type="ARBA" id="ARBA00022679"/>
    </source>
</evidence>
<keyword evidence="5" id="KW-1185">Reference proteome</keyword>
<dbReference type="FunFam" id="3.40.50.2000:FF:000037">
    <property type="entry name" value="Glycosyltransferase"/>
    <property type="match status" value="1"/>
</dbReference>
<feature type="non-terminal residue" evidence="4">
    <location>
        <position position="1"/>
    </location>
</feature>
<evidence type="ECO:0000313" key="4">
    <source>
        <dbReference type="EMBL" id="RDX90494.1"/>
    </source>
</evidence>
<protein>
    <submittedName>
        <fullName evidence="4">Soyasaponin III rhamnosyltransferase</fullName>
    </submittedName>
</protein>
<dbReference type="PANTHER" id="PTHR48049:SF148">
    <property type="entry name" value="SOYASAPONIN III RHAMNOSYLTRANSFERASE"/>
    <property type="match status" value="1"/>
</dbReference>
<gene>
    <name evidence="4" type="primary">GmSGT3</name>
    <name evidence="4" type="ORF">CR513_27633</name>
</gene>
<organism evidence="4 5">
    <name type="scientific">Mucuna pruriens</name>
    <name type="common">Velvet bean</name>
    <name type="synonym">Dolichos pruriens</name>
    <dbReference type="NCBI Taxonomy" id="157652"/>
    <lineage>
        <taxon>Eukaryota</taxon>
        <taxon>Viridiplantae</taxon>
        <taxon>Streptophyta</taxon>
        <taxon>Embryophyta</taxon>
        <taxon>Tracheophyta</taxon>
        <taxon>Spermatophyta</taxon>
        <taxon>Magnoliopsida</taxon>
        <taxon>eudicotyledons</taxon>
        <taxon>Gunneridae</taxon>
        <taxon>Pentapetalae</taxon>
        <taxon>rosids</taxon>
        <taxon>fabids</taxon>
        <taxon>Fabales</taxon>
        <taxon>Fabaceae</taxon>
        <taxon>Papilionoideae</taxon>
        <taxon>50 kb inversion clade</taxon>
        <taxon>NPAAA clade</taxon>
        <taxon>indigoferoid/millettioid clade</taxon>
        <taxon>Phaseoleae</taxon>
        <taxon>Mucuna</taxon>
    </lineage>
</organism>
<keyword evidence="2" id="KW-0328">Glycosyltransferase</keyword>
<comment type="similarity">
    <text evidence="1">Belongs to the UDP-glycosyltransferase family.</text>
</comment>
<dbReference type="Gene3D" id="3.40.50.2000">
    <property type="entry name" value="Glycogen Phosphorylase B"/>
    <property type="match status" value="2"/>
</dbReference>
<evidence type="ECO:0000256" key="2">
    <source>
        <dbReference type="ARBA" id="ARBA00022676"/>
    </source>
</evidence>
<dbReference type="AlphaFoldDB" id="A0A371GIY2"/>
<proteinExistence type="inferred from homology"/>
<dbReference type="Pfam" id="PF00201">
    <property type="entry name" value="UDPGT"/>
    <property type="match status" value="1"/>
</dbReference>